<keyword evidence="3" id="KW-1185">Reference proteome</keyword>
<reference evidence="3" key="1">
    <citation type="journal article" date="2019" name="Int. J. Syst. Evol. Microbiol.">
        <title>The Global Catalogue of Microorganisms (GCM) 10K type strain sequencing project: providing services to taxonomists for standard genome sequencing and annotation.</title>
        <authorList>
            <consortium name="The Broad Institute Genomics Platform"/>
            <consortium name="The Broad Institute Genome Sequencing Center for Infectious Disease"/>
            <person name="Wu L."/>
            <person name="Ma J."/>
        </authorList>
    </citation>
    <scope>NUCLEOTIDE SEQUENCE [LARGE SCALE GENOMIC DNA]</scope>
    <source>
        <strain evidence="3">JCM 17939</strain>
    </source>
</reference>
<dbReference type="EMBL" id="BAABHK010000004">
    <property type="protein sequence ID" value="GAA4626006.1"/>
    <property type="molecule type" value="Genomic_DNA"/>
</dbReference>
<protein>
    <submittedName>
        <fullName evidence="2">Antitoxin</fullName>
    </submittedName>
</protein>
<gene>
    <name evidence="2" type="ORF">GCM10023196_032430</name>
</gene>
<dbReference type="Proteomes" id="UP001501442">
    <property type="component" value="Unassembled WGS sequence"/>
</dbReference>
<feature type="compositionally biased region" description="Gly residues" evidence="1">
    <location>
        <begin position="66"/>
        <end position="78"/>
    </location>
</feature>
<dbReference type="RefSeq" id="WP_345431633.1">
    <property type="nucleotide sequence ID" value="NZ_BAABHK010000004.1"/>
</dbReference>
<proteinExistence type="predicted"/>
<organism evidence="2 3">
    <name type="scientific">Actinoallomurus vinaceus</name>
    <dbReference type="NCBI Taxonomy" id="1080074"/>
    <lineage>
        <taxon>Bacteria</taxon>
        <taxon>Bacillati</taxon>
        <taxon>Actinomycetota</taxon>
        <taxon>Actinomycetes</taxon>
        <taxon>Streptosporangiales</taxon>
        <taxon>Thermomonosporaceae</taxon>
        <taxon>Actinoallomurus</taxon>
    </lineage>
</organism>
<evidence type="ECO:0000313" key="2">
    <source>
        <dbReference type="EMBL" id="GAA4626006.1"/>
    </source>
</evidence>
<feature type="compositionally biased region" description="Basic and acidic residues" evidence="1">
    <location>
        <begin position="47"/>
        <end position="65"/>
    </location>
</feature>
<accession>A0ABP8UB91</accession>
<comment type="caution">
    <text evidence="2">The sequence shown here is derived from an EMBL/GenBank/DDBJ whole genome shotgun (WGS) entry which is preliminary data.</text>
</comment>
<feature type="compositionally biased region" description="Basic and acidic residues" evidence="1">
    <location>
        <begin position="1"/>
        <end position="33"/>
    </location>
</feature>
<name>A0ABP8UB91_9ACTN</name>
<feature type="region of interest" description="Disordered" evidence="1">
    <location>
        <begin position="1"/>
        <end position="78"/>
    </location>
</feature>
<dbReference type="Pfam" id="PF14013">
    <property type="entry name" value="MT0933_antitox"/>
    <property type="match status" value="1"/>
</dbReference>
<evidence type="ECO:0000256" key="1">
    <source>
        <dbReference type="SAM" id="MobiDB-lite"/>
    </source>
</evidence>
<evidence type="ECO:0000313" key="3">
    <source>
        <dbReference type="Proteomes" id="UP001501442"/>
    </source>
</evidence>
<sequence>MSFMDKVKNLLSQHGDKVDDAIEKAGDMADRKTGGKYSGQIDTAQEQARRFVDRSGGEREPEDHGSPGGSDPMGGRPS</sequence>
<dbReference type="InterPro" id="IPR028037">
    <property type="entry name" value="Antitoxin_Rv0909/MT0933"/>
</dbReference>